<organism evidence="7 8">
    <name type="scientific">Rubus argutus</name>
    <name type="common">Southern blackberry</name>
    <dbReference type="NCBI Taxonomy" id="59490"/>
    <lineage>
        <taxon>Eukaryota</taxon>
        <taxon>Viridiplantae</taxon>
        <taxon>Streptophyta</taxon>
        <taxon>Embryophyta</taxon>
        <taxon>Tracheophyta</taxon>
        <taxon>Spermatophyta</taxon>
        <taxon>Magnoliopsida</taxon>
        <taxon>eudicotyledons</taxon>
        <taxon>Gunneridae</taxon>
        <taxon>Pentapetalae</taxon>
        <taxon>rosids</taxon>
        <taxon>fabids</taxon>
        <taxon>Rosales</taxon>
        <taxon>Rosaceae</taxon>
        <taxon>Rosoideae</taxon>
        <taxon>Rosoideae incertae sedis</taxon>
        <taxon>Rubus</taxon>
    </lineage>
</organism>
<keyword evidence="2" id="KW-0547">Nucleotide-binding</keyword>
<evidence type="ECO:0000256" key="3">
    <source>
        <dbReference type="ARBA" id="ARBA00022821"/>
    </source>
</evidence>
<dbReference type="EMBL" id="JBEDUW010000005">
    <property type="protein sequence ID" value="KAK9928280.1"/>
    <property type="molecule type" value="Genomic_DNA"/>
</dbReference>
<keyword evidence="8" id="KW-1185">Reference proteome</keyword>
<dbReference type="PANTHER" id="PTHR36766:SF70">
    <property type="entry name" value="DISEASE RESISTANCE PROTEIN RGA4"/>
    <property type="match status" value="1"/>
</dbReference>
<reference evidence="7 8" key="1">
    <citation type="journal article" date="2023" name="G3 (Bethesda)">
        <title>A chromosome-length genome assembly and annotation of blackberry (Rubus argutus, cv. 'Hillquist').</title>
        <authorList>
            <person name="Bruna T."/>
            <person name="Aryal R."/>
            <person name="Dudchenko O."/>
            <person name="Sargent D.J."/>
            <person name="Mead D."/>
            <person name="Buti M."/>
            <person name="Cavallini A."/>
            <person name="Hytonen T."/>
            <person name="Andres J."/>
            <person name="Pham M."/>
            <person name="Weisz D."/>
            <person name="Mascagni F."/>
            <person name="Usai G."/>
            <person name="Natali L."/>
            <person name="Bassil N."/>
            <person name="Fernandez G.E."/>
            <person name="Lomsadze A."/>
            <person name="Armour M."/>
            <person name="Olukolu B."/>
            <person name="Poorten T."/>
            <person name="Britton C."/>
            <person name="Davik J."/>
            <person name="Ashrafi H."/>
            <person name="Aiden E.L."/>
            <person name="Borodovsky M."/>
            <person name="Worthington M."/>
        </authorList>
    </citation>
    <scope>NUCLEOTIDE SEQUENCE [LARGE SCALE GENOMIC DNA]</scope>
    <source>
        <strain evidence="7">PI 553951</strain>
    </source>
</reference>
<sequence length="333" mass="38127">MAEYAVSFAMEKLTNWLIKEAVLLKGVSGEVEQLRDKLRWMQSFLKDADALQERSERFQTWMSQIREVAFDAEVAIETYISKASSPSLWKTILKPIHLHKIRCKIETIQSRVEHISKQKESFGIANMKSVDDRIITHGEAPPCCFYCEHGGGLGKTTLAKKLYNHPDIGSQFDCRSFVDVSQEYKRREILYKTMKNVSCPYNTDDLEEDTMVEMLHKFLKGRTYLVVLDDIWKKEVWDGLKAAFPSGEMGSKVMLTTRNREVALYADSMSTPYEPRMLTDVESLELFLKKALPGVDHFPFNLDKLEREMVVKCGGLPLAVVVLGGLLSTKRRP</sequence>
<dbReference type="Gene3D" id="1.20.5.4130">
    <property type="match status" value="1"/>
</dbReference>
<dbReference type="InterPro" id="IPR042197">
    <property type="entry name" value="Apaf_helical"/>
</dbReference>
<keyword evidence="4" id="KW-0067">ATP-binding</keyword>
<dbReference type="PRINTS" id="PR00364">
    <property type="entry name" value="DISEASERSIST"/>
</dbReference>
<protein>
    <submittedName>
        <fullName evidence="7">Uncharacterized protein</fullName>
    </submittedName>
</protein>
<keyword evidence="3" id="KW-0611">Plant defense</keyword>
<dbReference type="Gene3D" id="1.10.8.430">
    <property type="entry name" value="Helical domain of apoptotic protease-activating factors"/>
    <property type="match status" value="1"/>
</dbReference>
<dbReference type="GO" id="GO:0006952">
    <property type="term" value="P:defense response"/>
    <property type="evidence" value="ECO:0007669"/>
    <property type="project" value="UniProtKB-KW"/>
</dbReference>
<dbReference type="AlphaFoldDB" id="A0AAW1WTZ1"/>
<feature type="domain" description="Disease resistance N-terminal" evidence="6">
    <location>
        <begin position="5"/>
        <end position="87"/>
    </location>
</feature>
<feature type="domain" description="NB-ARC" evidence="5">
    <location>
        <begin position="151"/>
        <end position="293"/>
    </location>
</feature>
<accession>A0AAW1WTZ1</accession>
<dbReference type="GO" id="GO:0005524">
    <property type="term" value="F:ATP binding"/>
    <property type="evidence" value="ECO:0007669"/>
    <property type="project" value="UniProtKB-KW"/>
</dbReference>
<dbReference type="PANTHER" id="PTHR36766">
    <property type="entry name" value="PLANT BROAD-SPECTRUM MILDEW RESISTANCE PROTEIN RPW8"/>
    <property type="match status" value="1"/>
</dbReference>
<dbReference type="InterPro" id="IPR027417">
    <property type="entry name" value="P-loop_NTPase"/>
</dbReference>
<evidence type="ECO:0000313" key="8">
    <source>
        <dbReference type="Proteomes" id="UP001457282"/>
    </source>
</evidence>
<comment type="caution">
    <text evidence="7">The sequence shown here is derived from an EMBL/GenBank/DDBJ whole genome shotgun (WGS) entry which is preliminary data.</text>
</comment>
<dbReference type="InterPro" id="IPR038005">
    <property type="entry name" value="RX-like_CC"/>
</dbReference>
<dbReference type="SUPFAM" id="SSF52540">
    <property type="entry name" value="P-loop containing nucleoside triphosphate hydrolases"/>
    <property type="match status" value="1"/>
</dbReference>
<evidence type="ECO:0000256" key="4">
    <source>
        <dbReference type="ARBA" id="ARBA00022840"/>
    </source>
</evidence>
<dbReference type="Gene3D" id="3.40.50.300">
    <property type="entry name" value="P-loop containing nucleotide triphosphate hydrolases"/>
    <property type="match status" value="1"/>
</dbReference>
<evidence type="ECO:0000256" key="1">
    <source>
        <dbReference type="ARBA" id="ARBA00022737"/>
    </source>
</evidence>
<evidence type="ECO:0000256" key="2">
    <source>
        <dbReference type="ARBA" id="ARBA00022741"/>
    </source>
</evidence>
<proteinExistence type="predicted"/>
<evidence type="ECO:0000313" key="7">
    <source>
        <dbReference type="EMBL" id="KAK9928280.1"/>
    </source>
</evidence>
<evidence type="ECO:0000259" key="6">
    <source>
        <dbReference type="Pfam" id="PF18052"/>
    </source>
</evidence>
<name>A0AAW1WTZ1_RUBAR</name>
<dbReference type="CDD" id="cd14798">
    <property type="entry name" value="RX-CC_like"/>
    <property type="match status" value="1"/>
</dbReference>
<gene>
    <name evidence="7" type="ORF">M0R45_025423</name>
</gene>
<evidence type="ECO:0000259" key="5">
    <source>
        <dbReference type="Pfam" id="PF00931"/>
    </source>
</evidence>
<dbReference type="InterPro" id="IPR002182">
    <property type="entry name" value="NB-ARC"/>
</dbReference>
<dbReference type="InterPro" id="IPR041118">
    <property type="entry name" value="Rx_N"/>
</dbReference>
<dbReference type="GO" id="GO:0043531">
    <property type="term" value="F:ADP binding"/>
    <property type="evidence" value="ECO:0007669"/>
    <property type="project" value="InterPro"/>
</dbReference>
<dbReference type="FunFam" id="3.40.50.300:FF:001091">
    <property type="entry name" value="Probable disease resistance protein At1g61300"/>
    <property type="match status" value="1"/>
</dbReference>
<dbReference type="Pfam" id="PF18052">
    <property type="entry name" value="Rx_N"/>
    <property type="match status" value="1"/>
</dbReference>
<keyword evidence="1" id="KW-0677">Repeat</keyword>
<dbReference type="Pfam" id="PF00931">
    <property type="entry name" value="NB-ARC"/>
    <property type="match status" value="1"/>
</dbReference>
<dbReference type="Proteomes" id="UP001457282">
    <property type="component" value="Unassembled WGS sequence"/>
</dbReference>